<keyword evidence="9" id="KW-0732">Signal</keyword>
<evidence type="ECO:0000256" key="7">
    <source>
        <dbReference type="PROSITE-ProRule" id="PRU00042"/>
    </source>
</evidence>
<evidence type="ECO:0000256" key="5">
    <source>
        <dbReference type="ARBA" id="ARBA00023015"/>
    </source>
</evidence>
<feature type="signal peptide" evidence="9">
    <location>
        <begin position="1"/>
        <end position="32"/>
    </location>
</feature>
<feature type="domain" description="C2H2-type" evidence="10">
    <location>
        <begin position="145"/>
        <end position="172"/>
    </location>
</feature>
<dbReference type="HOGENOM" id="CLU_1201453_0_0_1"/>
<accession>A0A0E0I9Z0</accession>
<dbReference type="PROSITE" id="PS50157">
    <property type="entry name" value="ZINC_FINGER_C2H2_2"/>
    <property type="match status" value="1"/>
</dbReference>
<dbReference type="Proteomes" id="UP000006591">
    <property type="component" value="Chromosome 8"/>
</dbReference>
<evidence type="ECO:0000256" key="6">
    <source>
        <dbReference type="ARBA" id="ARBA00023163"/>
    </source>
</evidence>
<name>A0A0E0I9Z0_ORYNI</name>
<reference evidence="11" key="2">
    <citation type="submission" date="2018-04" db="EMBL/GenBank/DDBJ databases">
        <title>OnivRS2 (Oryza nivara Reference Sequence Version 2).</title>
        <authorList>
            <person name="Zhang J."/>
            <person name="Kudrna D."/>
            <person name="Lee S."/>
            <person name="Talag J."/>
            <person name="Rajasekar S."/>
            <person name="Welchert J."/>
            <person name="Hsing Y.-I."/>
            <person name="Wing R.A."/>
        </authorList>
    </citation>
    <scope>NUCLEOTIDE SEQUENCE [LARGE SCALE GENOMIC DNA]</scope>
    <source>
        <strain evidence="11">SL10</strain>
    </source>
</reference>
<dbReference type="OMA" id="MIRENRG"/>
<keyword evidence="12" id="KW-1185">Reference proteome</keyword>
<dbReference type="GO" id="GO:0008270">
    <property type="term" value="F:zinc ion binding"/>
    <property type="evidence" value="ECO:0007669"/>
    <property type="project" value="UniProtKB-KW"/>
</dbReference>
<organism evidence="11">
    <name type="scientific">Oryza nivara</name>
    <name type="common">Indian wild rice</name>
    <name type="synonym">Oryza sativa f. spontanea</name>
    <dbReference type="NCBI Taxonomy" id="4536"/>
    <lineage>
        <taxon>Eukaryota</taxon>
        <taxon>Viridiplantae</taxon>
        <taxon>Streptophyta</taxon>
        <taxon>Embryophyta</taxon>
        <taxon>Tracheophyta</taxon>
        <taxon>Spermatophyta</taxon>
        <taxon>Magnoliopsida</taxon>
        <taxon>Liliopsida</taxon>
        <taxon>Poales</taxon>
        <taxon>Poaceae</taxon>
        <taxon>BOP clade</taxon>
        <taxon>Oryzoideae</taxon>
        <taxon>Oryzeae</taxon>
        <taxon>Oryzinae</taxon>
        <taxon>Oryza</taxon>
    </lineage>
</organism>
<keyword evidence="5" id="KW-0805">Transcription regulation</keyword>
<evidence type="ECO:0000313" key="12">
    <source>
        <dbReference type="Proteomes" id="UP000006591"/>
    </source>
</evidence>
<dbReference type="GO" id="GO:0003700">
    <property type="term" value="F:DNA-binding transcription factor activity"/>
    <property type="evidence" value="ECO:0007669"/>
    <property type="project" value="InterPro"/>
</dbReference>
<evidence type="ECO:0000313" key="11">
    <source>
        <dbReference type="EnsemblPlants" id="ONIVA08G10560.1"/>
    </source>
</evidence>
<evidence type="ECO:0000259" key="10">
    <source>
        <dbReference type="PROSITE" id="PS50157"/>
    </source>
</evidence>
<evidence type="ECO:0000256" key="1">
    <source>
        <dbReference type="ARBA" id="ARBA00022723"/>
    </source>
</evidence>
<dbReference type="GO" id="GO:0000976">
    <property type="term" value="F:transcription cis-regulatory region binding"/>
    <property type="evidence" value="ECO:0007669"/>
    <property type="project" value="TreeGrafter"/>
</dbReference>
<evidence type="ECO:0000256" key="2">
    <source>
        <dbReference type="ARBA" id="ARBA00022737"/>
    </source>
</evidence>
<dbReference type="InterPro" id="IPR044653">
    <property type="entry name" value="AZF1/2/3-like"/>
</dbReference>
<feature type="region of interest" description="Disordered" evidence="8">
    <location>
        <begin position="82"/>
        <end position="108"/>
    </location>
</feature>
<dbReference type="InterPro" id="IPR036236">
    <property type="entry name" value="Znf_C2H2_sf"/>
</dbReference>
<dbReference type="PANTHER" id="PTHR45988">
    <property type="entry name" value="C2H2 TYPE ZINC FINGER TRANSCRIPTION FACTOR FAMILY-RELATED"/>
    <property type="match status" value="1"/>
</dbReference>
<dbReference type="SMART" id="SM00355">
    <property type="entry name" value="ZnF_C2H2"/>
    <property type="match status" value="1"/>
</dbReference>
<feature type="chain" id="PRO_5002362502" description="C2H2-type domain-containing protein" evidence="9">
    <location>
        <begin position="33"/>
        <end position="203"/>
    </location>
</feature>
<evidence type="ECO:0000256" key="8">
    <source>
        <dbReference type="SAM" id="MobiDB-lite"/>
    </source>
</evidence>
<dbReference type="PANTHER" id="PTHR45988:SF91">
    <property type="entry name" value="ZINC FINGER PROTEIN 1"/>
    <property type="match status" value="1"/>
</dbReference>
<dbReference type="SUPFAM" id="SSF57667">
    <property type="entry name" value="beta-beta-alpha zinc fingers"/>
    <property type="match status" value="1"/>
</dbReference>
<dbReference type="PROSITE" id="PS00028">
    <property type="entry name" value="ZINC_FINGER_C2H2_1"/>
    <property type="match status" value="1"/>
</dbReference>
<dbReference type="STRING" id="4536.A0A0E0I9Z0"/>
<dbReference type="AlphaFoldDB" id="A0A0E0I9Z0"/>
<keyword evidence="1" id="KW-0479">Metal-binding</keyword>
<keyword evidence="6" id="KW-0804">Transcription</keyword>
<keyword evidence="3 7" id="KW-0863">Zinc-finger</keyword>
<evidence type="ECO:0000256" key="3">
    <source>
        <dbReference type="ARBA" id="ARBA00022771"/>
    </source>
</evidence>
<dbReference type="eggNOG" id="KOG1721">
    <property type="taxonomic scope" value="Eukaryota"/>
</dbReference>
<evidence type="ECO:0000256" key="4">
    <source>
        <dbReference type="ARBA" id="ARBA00022833"/>
    </source>
</evidence>
<reference evidence="11" key="1">
    <citation type="submission" date="2015-04" db="UniProtKB">
        <authorList>
            <consortium name="EnsemblPlants"/>
        </authorList>
    </citation>
    <scope>IDENTIFICATION</scope>
    <source>
        <strain evidence="11">SL10</strain>
    </source>
</reference>
<dbReference type="GO" id="GO:0005634">
    <property type="term" value="C:nucleus"/>
    <property type="evidence" value="ECO:0007669"/>
    <property type="project" value="TreeGrafter"/>
</dbReference>
<keyword evidence="4" id="KW-0862">Zinc</keyword>
<dbReference type="Gramene" id="ONIVA08G10560.1">
    <property type="protein sequence ID" value="ONIVA08G10560.1"/>
    <property type="gene ID" value="ONIVA08G10560"/>
</dbReference>
<dbReference type="Pfam" id="PF13912">
    <property type="entry name" value="zf-C2H2_6"/>
    <property type="match status" value="1"/>
</dbReference>
<dbReference type="EnsemblPlants" id="ONIVA08G10560.1">
    <property type="protein sequence ID" value="ONIVA08G10560.1"/>
    <property type="gene ID" value="ONIVA08G10560"/>
</dbReference>
<proteinExistence type="predicted"/>
<evidence type="ECO:0000256" key="9">
    <source>
        <dbReference type="SAM" id="SignalP"/>
    </source>
</evidence>
<keyword evidence="2" id="KW-0677">Repeat</keyword>
<protein>
    <recommendedName>
        <fullName evidence="10">C2H2-type domain-containing protein</fullName>
    </recommendedName>
</protein>
<dbReference type="InterPro" id="IPR013087">
    <property type="entry name" value="Znf_C2H2_type"/>
</dbReference>
<sequence length="203" mass="21750">MIRENRGPTCQRGHVSTLSLFPLLSLPPLSLSLFSASRPVAGAKAARVRRRRQVANGETEALHAAVLKEEEQQHEVEEAAVVTSSSATSGEEGGHLPQGWAKRKRSRRQRSEEENLALCLLMLALGGHHRVQAPPPLSAPVGAEFKCSVCGRSFSSYQALGGHKTSHRFKLPTPPASPVLAPASSEVQSPLAFSPRNSAAARI</sequence>